<feature type="transmembrane region" description="Helical" evidence="1">
    <location>
        <begin position="78"/>
        <end position="95"/>
    </location>
</feature>
<keyword evidence="3" id="KW-1185">Reference proteome</keyword>
<protein>
    <submittedName>
        <fullName evidence="2">Uncharacterized protein</fullName>
    </submittedName>
</protein>
<evidence type="ECO:0000256" key="1">
    <source>
        <dbReference type="SAM" id="Phobius"/>
    </source>
</evidence>
<keyword evidence="1" id="KW-1133">Transmembrane helix</keyword>
<evidence type="ECO:0000313" key="2">
    <source>
        <dbReference type="EMBL" id="MFC1404205.1"/>
    </source>
</evidence>
<proteinExistence type="predicted"/>
<dbReference type="Proteomes" id="UP001592528">
    <property type="component" value="Unassembled WGS sequence"/>
</dbReference>
<gene>
    <name evidence="2" type="ORF">ACEZDJ_23210</name>
</gene>
<evidence type="ECO:0000313" key="3">
    <source>
        <dbReference type="Proteomes" id="UP001592528"/>
    </source>
</evidence>
<keyword evidence="1" id="KW-0812">Transmembrane</keyword>
<feature type="transmembrane region" description="Helical" evidence="1">
    <location>
        <begin position="45"/>
        <end position="66"/>
    </location>
</feature>
<accession>A0ABV6URX0</accession>
<dbReference type="EMBL" id="JBHEZZ010000013">
    <property type="protein sequence ID" value="MFC1404205.1"/>
    <property type="molecule type" value="Genomic_DNA"/>
</dbReference>
<organism evidence="2 3">
    <name type="scientific">Streptacidiphilus cavernicola</name>
    <dbReference type="NCBI Taxonomy" id="3342716"/>
    <lineage>
        <taxon>Bacteria</taxon>
        <taxon>Bacillati</taxon>
        <taxon>Actinomycetota</taxon>
        <taxon>Actinomycetes</taxon>
        <taxon>Kitasatosporales</taxon>
        <taxon>Streptomycetaceae</taxon>
        <taxon>Streptacidiphilus</taxon>
    </lineage>
</organism>
<dbReference type="RefSeq" id="WP_157623810.1">
    <property type="nucleotide sequence ID" value="NZ_JBHEZZ010000013.1"/>
</dbReference>
<sequence length="111" mass="12200">MGKHLASEAKGGVQATAEPWPYGCTTGMMSAVKAWILARPWWQELLILWLLYSVAVLGASAVADIALGWTDLLPGDPYAFLICTLAWAAAFTVFMRRQRRRSSALSSEAQR</sequence>
<keyword evidence="1" id="KW-0472">Membrane</keyword>
<name>A0ABV6URX0_9ACTN</name>
<comment type="caution">
    <text evidence="2">The sequence shown here is derived from an EMBL/GenBank/DDBJ whole genome shotgun (WGS) entry which is preliminary data.</text>
</comment>
<reference evidence="2 3" key="1">
    <citation type="submission" date="2024-09" db="EMBL/GenBank/DDBJ databases">
        <authorList>
            <person name="Lee S.D."/>
        </authorList>
    </citation>
    <scope>NUCLEOTIDE SEQUENCE [LARGE SCALE GENOMIC DNA]</scope>
    <source>
        <strain evidence="2 3">N1-5</strain>
    </source>
</reference>